<gene>
    <name evidence="1" type="ORF">LCGC14_2055440</name>
</gene>
<accession>A0A0F9H188</accession>
<evidence type="ECO:0000313" key="1">
    <source>
        <dbReference type="EMBL" id="KKL75385.1"/>
    </source>
</evidence>
<feature type="non-terminal residue" evidence="1">
    <location>
        <position position="1"/>
    </location>
</feature>
<organism evidence="1">
    <name type="scientific">marine sediment metagenome</name>
    <dbReference type="NCBI Taxonomy" id="412755"/>
    <lineage>
        <taxon>unclassified sequences</taxon>
        <taxon>metagenomes</taxon>
        <taxon>ecological metagenomes</taxon>
    </lineage>
</organism>
<protein>
    <submittedName>
        <fullName evidence="1">Uncharacterized protein</fullName>
    </submittedName>
</protein>
<sequence length="48" mass="4882">NTVSVLIAEVGGGDGVDRVIGSWAFAVTTDGNDVTANFDQTLGIWTAA</sequence>
<proteinExistence type="predicted"/>
<dbReference type="EMBL" id="LAZR01024366">
    <property type="protein sequence ID" value="KKL75385.1"/>
    <property type="molecule type" value="Genomic_DNA"/>
</dbReference>
<name>A0A0F9H188_9ZZZZ</name>
<dbReference type="AlphaFoldDB" id="A0A0F9H188"/>
<reference evidence="1" key="1">
    <citation type="journal article" date="2015" name="Nature">
        <title>Complex archaea that bridge the gap between prokaryotes and eukaryotes.</title>
        <authorList>
            <person name="Spang A."/>
            <person name="Saw J.H."/>
            <person name="Jorgensen S.L."/>
            <person name="Zaremba-Niedzwiedzka K."/>
            <person name="Martijn J."/>
            <person name="Lind A.E."/>
            <person name="van Eijk R."/>
            <person name="Schleper C."/>
            <person name="Guy L."/>
            <person name="Ettema T.J."/>
        </authorList>
    </citation>
    <scope>NUCLEOTIDE SEQUENCE</scope>
</reference>
<comment type="caution">
    <text evidence="1">The sequence shown here is derived from an EMBL/GenBank/DDBJ whole genome shotgun (WGS) entry which is preliminary data.</text>
</comment>